<accession>A0A381N0N2</accession>
<proteinExistence type="predicted"/>
<dbReference type="AlphaFoldDB" id="A0A381N0N2"/>
<organism evidence="1">
    <name type="scientific">marine metagenome</name>
    <dbReference type="NCBI Taxonomy" id="408172"/>
    <lineage>
        <taxon>unclassified sequences</taxon>
        <taxon>metagenomes</taxon>
        <taxon>ecological metagenomes</taxon>
    </lineage>
</organism>
<reference evidence="1" key="1">
    <citation type="submission" date="2018-05" db="EMBL/GenBank/DDBJ databases">
        <authorList>
            <person name="Lanie J.A."/>
            <person name="Ng W.-L."/>
            <person name="Kazmierczak K.M."/>
            <person name="Andrzejewski T.M."/>
            <person name="Davidsen T.M."/>
            <person name="Wayne K.J."/>
            <person name="Tettelin H."/>
            <person name="Glass J.I."/>
            <person name="Rusch D."/>
            <person name="Podicherti R."/>
            <person name="Tsui H.-C.T."/>
            <person name="Winkler M.E."/>
        </authorList>
    </citation>
    <scope>NUCLEOTIDE SEQUENCE</scope>
</reference>
<evidence type="ECO:0000313" key="1">
    <source>
        <dbReference type="EMBL" id="SUZ47203.1"/>
    </source>
</evidence>
<dbReference type="EMBL" id="UINC01000004">
    <property type="protein sequence ID" value="SUZ47203.1"/>
    <property type="molecule type" value="Genomic_DNA"/>
</dbReference>
<protein>
    <submittedName>
        <fullName evidence="1">Uncharacterized protein</fullName>
    </submittedName>
</protein>
<gene>
    <name evidence="1" type="ORF">METZ01_LOCUS57</name>
</gene>
<name>A0A381N0N2_9ZZZZ</name>
<sequence length="59" mass="6787">VTIKSIHLSVIYLVYLLVKSRAIAQLISPFSIEILRIPSLPIDSTVMTFECSYMNTFFY</sequence>
<feature type="non-terminal residue" evidence="1">
    <location>
        <position position="1"/>
    </location>
</feature>